<feature type="non-terminal residue" evidence="2">
    <location>
        <position position="168"/>
    </location>
</feature>
<evidence type="ECO:0000313" key="2">
    <source>
        <dbReference type="EMBL" id="CAI8055661.1"/>
    </source>
</evidence>
<dbReference type="AlphaFoldDB" id="A0AA35XK60"/>
<sequence length="168" mass="18656">MREGEERLRSGKDVPTFIPRTYLWSRRSATPPKSLPEGAGGNFRQGGGAPPPPVAPGIVDEITREWRQLESSWQQGVAAMNRGRAEPTDKDLLNTRFEDLTVSQLESLHRSELVTVASPSSCCVLSTLYAPIIAVLFFEREIICNSVPNVKLVDQTFAAYLFFFTNSP</sequence>
<gene>
    <name evidence="2" type="ORF">GBAR_LOCUS30365</name>
</gene>
<keyword evidence="3" id="KW-1185">Reference proteome</keyword>
<name>A0AA35XK60_GEOBA</name>
<comment type="caution">
    <text evidence="2">The sequence shown here is derived from an EMBL/GenBank/DDBJ whole genome shotgun (WGS) entry which is preliminary data.</text>
</comment>
<accession>A0AA35XK60</accession>
<dbReference type="EMBL" id="CASHTH010004295">
    <property type="protein sequence ID" value="CAI8055661.1"/>
    <property type="molecule type" value="Genomic_DNA"/>
</dbReference>
<evidence type="ECO:0000256" key="1">
    <source>
        <dbReference type="SAM" id="MobiDB-lite"/>
    </source>
</evidence>
<reference evidence="2" key="1">
    <citation type="submission" date="2023-03" db="EMBL/GenBank/DDBJ databases">
        <authorList>
            <person name="Steffen K."/>
            <person name="Cardenas P."/>
        </authorList>
    </citation>
    <scope>NUCLEOTIDE SEQUENCE</scope>
</reference>
<evidence type="ECO:0000313" key="3">
    <source>
        <dbReference type="Proteomes" id="UP001174909"/>
    </source>
</evidence>
<feature type="compositionally biased region" description="Gly residues" evidence="1">
    <location>
        <begin position="38"/>
        <end position="48"/>
    </location>
</feature>
<dbReference type="Proteomes" id="UP001174909">
    <property type="component" value="Unassembled WGS sequence"/>
</dbReference>
<protein>
    <submittedName>
        <fullName evidence="2">Uncharacterized protein</fullName>
    </submittedName>
</protein>
<feature type="region of interest" description="Disordered" evidence="1">
    <location>
        <begin position="25"/>
        <end position="55"/>
    </location>
</feature>
<proteinExistence type="predicted"/>
<organism evidence="2 3">
    <name type="scientific">Geodia barretti</name>
    <name type="common">Barrett's horny sponge</name>
    <dbReference type="NCBI Taxonomy" id="519541"/>
    <lineage>
        <taxon>Eukaryota</taxon>
        <taxon>Metazoa</taxon>
        <taxon>Porifera</taxon>
        <taxon>Demospongiae</taxon>
        <taxon>Heteroscleromorpha</taxon>
        <taxon>Tetractinellida</taxon>
        <taxon>Astrophorina</taxon>
        <taxon>Geodiidae</taxon>
        <taxon>Geodia</taxon>
    </lineage>
</organism>